<evidence type="ECO:0000256" key="7">
    <source>
        <dbReference type="ARBA" id="ARBA00023295"/>
    </source>
</evidence>
<dbReference type="PANTHER" id="PTHR31490:SF88">
    <property type="entry name" value="BETA-XYLANASE"/>
    <property type="match status" value="1"/>
</dbReference>
<evidence type="ECO:0000259" key="10">
    <source>
        <dbReference type="PROSITE" id="PS51760"/>
    </source>
</evidence>
<dbReference type="GO" id="GO:0045493">
    <property type="term" value="P:xylan catabolic process"/>
    <property type="evidence" value="ECO:0007669"/>
    <property type="project" value="UniProtKB-KW"/>
</dbReference>
<dbReference type="STRING" id="1526658.BHK69_05320"/>
<dbReference type="GO" id="GO:0031176">
    <property type="term" value="F:endo-1,4-beta-xylanase activity"/>
    <property type="evidence" value="ECO:0007669"/>
    <property type="project" value="UniProtKB-EC"/>
</dbReference>
<sequence length="349" mass="39369">MTRRDALLAGAGLVAAGLTASRAAAQRAPIPFGSAAQIETFREDPLYREALKRYCDVIVPMNDLKWEALRHDRSKFDFSGADELIAFAERNGQAVRGHALLWGEALPPWAKAMTSRTEAERELIRHIEVVVDRYKGRIATWDVVNEVIRFDPRPEPMRDTIWQRLLGPEHVEIAFRTAARVDPKARLVLNDFAFEEPSPLIAARRQTALDLVRKLQDKNIPIHGVGMQAHLYAENPIDTHGVQLFVEALGKLAVDVEITELDVIDWKLPADIATRDRAAASLVSTYLNAVTTARPPKAIVTWGLCDRYSWIHETFPRRDTAKARPLPLDADYKPKLMMNVLNRYRRSAG</sequence>
<dbReference type="EC" id="3.2.1.8" evidence="9"/>
<organism evidence="11 12">
    <name type="scientific">Bosea vaviloviae</name>
    <dbReference type="NCBI Taxonomy" id="1526658"/>
    <lineage>
        <taxon>Bacteria</taxon>
        <taxon>Pseudomonadati</taxon>
        <taxon>Pseudomonadota</taxon>
        <taxon>Alphaproteobacteria</taxon>
        <taxon>Hyphomicrobiales</taxon>
        <taxon>Boseaceae</taxon>
        <taxon>Bosea</taxon>
    </lineage>
</organism>
<dbReference type="EMBL" id="CP017147">
    <property type="protein sequence ID" value="AOO84201.1"/>
    <property type="molecule type" value="Genomic_DNA"/>
</dbReference>
<evidence type="ECO:0000256" key="6">
    <source>
        <dbReference type="ARBA" id="ARBA00023277"/>
    </source>
</evidence>
<dbReference type="AlphaFoldDB" id="A0A1D7U9Z3"/>
<comment type="similarity">
    <text evidence="2 9">Belongs to the glycosyl hydrolase 10 (cellulase F) family.</text>
</comment>
<evidence type="ECO:0000256" key="9">
    <source>
        <dbReference type="RuleBase" id="RU361174"/>
    </source>
</evidence>
<keyword evidence="3" id="KW-0858">Xylan degradation</keyword>
<name>A0A1D7U9Z3_9HYPH</name>
<keyword evidence="6 9" id="KW-0119">Carbohydrate metabolism</keyword>
<evidence type="ECO:0000256" key="2">
    <source>
        <dbReference type="ARBA" id="ARBA00007495"/>
    </source>
</evidence>
<proteinExistence type="inferred from homology"/>
<evidence type="ECO:0000256" key="5">
    <source>
        <dbReference type="ARBA" id="ARBA00022801"/>
    </source>
</evidence>
<dbReference type="PROSITE" id="PS51760">
    <property type="entry name" value="GH10_2"/>
    <property type="match status" value="1"/>
</dbReference>
<gene>
    <name evidence="11" type="ORF">BHK69_05320</name>
</gene>
<protein>
    <recommendedName>
        <fullName evidence="9">Beta-xylanase</fullName>
        <ecNumber evidence="9">3.2.1.8</ecNumber>
    </recommendedName>
</protein>
<dbReference type="InterPro" id="IPR017853">
    <property type="entry name" value="GH"/>
</dbReference>
<dbReference type="SMART" id="SM00633">
    <property type="entry name" value="Glyco_10"/>
    <property type="match status" value="1"/>
</dbReference>
<keyword evidence="12" id="KW-1185">Reference proteome</keyword>
<dbReference type="InterPro" id="IPR044846">
    <property type="entry name" value="GH10"/>
</dbReference>
<comment type="catalytic activity">
    <reaction evidence="1 9">
        <text>Endohydrolysis of (1-&gt;4)-beta-D-xylosidic linkages in xylans.</text>
        <dbReference type="EC" id="3.2.1.8"/>
    </reaction>
</comment>
<accession>A0A1D7U9Z3</accession>
<reference evidence="11 12" key="1">
    <citation type="journal article" date="2015" name="Antonie Van Leeuwenhoek">
        <title>Bosea vaviloviae sp. nov., a new species of slow-growing rhizobia isolated from nodules of the relict species Vavilovia formosa (Stev.) Fed.</title>
        <authorList>
            <person name="Safronova V.I."/>
            <person name="Kuznetsova I.G."/>
            <person name="Sazanova A.L."/>
            <person name="Kimeklis A.K."/>
            <person name="Belimov A.A."/>
            <person name="Andronov E.E."/>
            <person name="Pinaev A.G."/>
            <person name="Chizhevskaya E.P."/>
            <person name="Pukhaev A.R."/>
            <person name="Popov K.P."/>
            <person name="Willems A."/>
            <person name="Tikhonovich I.A."/>
        </authorList>
    </citation>
    <scope>NUCLEOTIDE SEQUENCE [LARGE SCALE GENOMIC DNA]</scope>
    <source>
        <strain evidence="11 12">Vaf18</strain>
    </source>
</reference>
<dbReference type="Gene3D" id="3.20.20.80">
    <property type="entry name" value="Glycosidases"/>
    <property type="match status" value="1"/>
</dbReference>
<evidence type="ECO:0000313" key="12">
    <source>
        <dbReference type="Proteomes" id="UP000094969"/>
    </source>
</evidence>
<dbReference type="KEGG" id="bvv:BHK69_05320"/>
<feature type="domain" description="GH10" evidence="10">
    <location>
        <begin position="15"/>
        <end position="344"/>
    </location>
</feature>
<dbReference type="Pfam" id="PF00331">
    <property type="entry name" value="Glyco_hydro_10"/>
    <property type="match status" value="1"/>
</dbReference>
<evidence type="ECO:0000256" key="1">
    <source>
        <dbReference type="ARBA" id="ARBA00000681"/>
    </source>
</evidence>
<keyword evidence="4" id="KW-0732">Signal</keyword>
<dbReference type="PRINTS" id="PR00134">
    <property type="entry name" value="GLHYDRLASE10"/>
</dbReference>
<keyword evidence="8 9" id="KW-0624">Polysaccharide degradation</keyword>
<evidence type="ECO:0000313" key="11">
    <source>
        <dbReference type="EMBL" id="AOO84201.1"/>
    </source>
</evidence>
<evidence type="ECO:0000256" key="4">
    <source>
        <dbReference type="ARBA" id="ARBA00022729"/>
    </source>
</evidence>
<evidence type="ECO:0000256" key="3">
    <source>
        <dbReference type="ARBA" id="ARBA00022651"/>
    </source>
</evidence>
<keyword evidence="5 9" id="KW-0378">Hydrolase</keyword>
<dbReference type="InterPro" id="IPR001000">
    <property type="entry name" value="GH10_dom"/>
</dbReference>
<evidence type="ECO:0000256" key="8">
    <source>
        <dbReference type="ARBA" id="ARBA00023326"/>
    </source>
</evidence>
<dbReference type="SUPFAM" id="SSF51445">
    <property type="entry name" value="(Trans)glycosidases"/>
    <property type="match status" value="1"/>
</dbReference>
<dbReference type="PANTHER" id="PTHR31490">
    <property type="entry name" value="GLYCOSYL HYDROLASE"/>
    <property type="match status" value="1"/>
</dbReference>
<dbReference type="Proteomes" id="UP000094969">
    <property type="component" value="Chromosome"/>
</dbReference>
<keyword evidence="7 9" id="KW-0326">Glycosidase</keyword>